<sequence>MATWGSYNAGSARIFLRPALANNFRASAKALVKPIDVSLNVTLKPVLAKGFNTDVKTKAKEAAEKAGANIEFGFKLAPRFRTQLQAAAKTEAGQAGTKILFSPDLANGFRTSLRGKVNAAAAGLDATVTLKLSEAGLRQKIRGLKSSLPEAQLRVKLDFTEAVTQLENFRTAVAATPLSMNVNVDTSAAVAQLMALRSLASSVGNDVSAINADSMSRTTRRLRGNIFTSTVRAIRIQVELDRRSVARAEAEVANIEARLQDARRAQGDTLDRLTLAQQRHNEVLANSNASVSQRIASEQRLTRARRDQADATGRLTSLMGQERDAHDRVDSARRRQGSIFSAAGAGLSAFNAASDMAIKRLFSFSNLLGVAKVGLIALAAVSLVPLLGQLTQAAGVVALLPAAFAGFAAVIATIVVGTRGIGDAFKAAEKAREGAAKQAEAQAKAVASAQKQAASAARGVASAERGVISAERGVQSAQKASTAAQKALTKAREDATDEIEDLNRALGRTSLNEEGAAIAVAEAWEAMHETFRDSDASATDRRRAIHNYNQALADQQDTLRESRELQEQVNDANTKGVEGSDQVVSAKERVADAAQGEIDAQESLKDAHQSLADAKNQLAEAQEAVVKAMNEGSDAADELAKKMANLSPAARDFVQKMLELKPALGDLRKFVQDKLLDKMGDSISNLARKWIPDLKTGLGGIAEALNNGVRRAFADLETESSRSKFARIFENTRLSIGPLLDGINDLIQAMLSLAGVGSDFMPSGAEGFANAMRDFRAWAESDAGQEKFKGFLRESLDTFKQIWSIVEKLGGVINKLFRGADETGESWLDSMEATLIKWNEFLGSEEGQQAVKDFFADVKATVQGIVDAIRMAYQLMDGLGLLPEPEPTGSKPPEQAPEDRTGPDGGGLNGFDETPATPPIIDPQGSDGAGLDGFNEKRPRLPTEIDPSRTKKNFWMGDEYYNYDGDRVDKDGNKLDHTGGFFPGVKEGSAGDRILDSPILRSGTGLGGLWQWLSEDDGKAETKLTGLAKNFEGVAQSAETNSTSSSNSWINFGTKLSGLIDGLTGAGGALPELSTGQKQVSLDSDNVDKQSGSSWNNLGAKIKAVVENLVGGDVLGSLTSNFSSLPNFFSGLVIGIGTSWDSLPGKLSGPINAVIDILNTFGGLWNKVASKLGLPTWDPIDQVSTGDFFAGRPTRPEPGGHVGGRWMGGPGGPVKGPGGPKDDKAGLYRLSNGEHVWTAAEVDAAGGHDAMYKMRGSVLQGGGLQSRPPVDGPGQMADGGKVSTSDPLDPIQAQLWDLVRTAIPDAVLTSGKRFNDVGSGYDLHMQGKAIDLGGPMQDIARWIYNTYPQSAELIHWPLNGWQNLDEGTPHDFGAATNAGHTDHVHWGANDFLGNLSDEEKASIFSRIGSAITGAVSSGRNALANNLLLNPLRNAANSVPEMEGLGEAGKIPRAFAQKMVSALANKVLSSGSSGGGGANYTPTDGVEQWRDLAIQAMRREGFNADDPAQVNAMLAQIQSESGGDPNILQQVQDVNSGGNEAQGLLQIIPGTFAAHRDPSLPDDRTDPLANMVAALRYYRATYGTDLTTTWGQGHGYDQGGIFEDKTFGWNTSGLPEAVLTNPQWLMFRQFIDNMAAQRAGVGENPRAQTIPQPLNGGTTYQPPASTDPSAAGVETFEQVGANAQNRFSSALSSGFEGLVSSTLDPLGLPDPRNLIPSEVTDYGSSLASWQQARSASAQASQTLAQSGYQTASIPATGAADTVMQRGGESGSVTTIDNSTTINLTTPNIDEAYRKAEVIRDMRALQHTATARG</sequence>
<keyword evidence="3" id="KW-0472">Membrane</keyword>
<feature type="region of interest" description="Disordered" evidence="2">
    <location>
        <begin position="1640"/>
        <end position="1669"/>
    </location>
</feature>
<keyword evidence="6" id="KW-1185">Reference proteome</keyword>
<dbReference type="InterPro" id="IPR023346">
    <property type="entry name" value="Lysozyme-like_dom_sf"/>
</dbReference>
<dbReference type="SUPFAM" id="SSF53955">
    <property type="entry name" value="Lysozyme-like"/>
    <property type="match status" value="1"/>
</dbReference>
<feature type="coiled-coil region" evidence="1">
    <location>
        <begin position="604"/>
        <end position="631"/>
    </location>
</feature>
<evidence type="ECO:0000256" key="3">
    <source>
        <dbReference type="SAM" id="Phobius"/>
    </source>
</evidence>
<feature type="compositionally biased region" description="Polar residues" evidence="2">
    <location>
        <begin position="1645"/>
        <end position="1667"/>
    </location>
</feature>
<dbReference type="RefSeq" id="WP_378556132.1">
    <property type="nucleotide sequence ID" value="NZ_JBHSDL010000005.1"/>
</dbReference>
<organism evidence="5 6">
    <name type="scientific">Nocardia halotolerans</name>
    <dbReference type="NCBI Taxonomy" id="1755878"/>
    <lineage>
        <taxon>Bacteria</taxon>
        <taxon>Bacillati</taxon>
        <taxon>Actinomycetota</taxon>
        <taxon>Actinomycetes</taxon>
        <taxon>Mycobacteriales</taxon>
        <taxon>Nocardiaceae</taxon>
        <taxon>Nocardia</taxon>
    </lineage>
</organism>
<feature type="transmembrane region" description="Helical" evidence="3">
    <location>
        <begin position="367"/>
        <end position="387"/>
    </location>
</feature>
<name>A0ABV8VBS4_9NOCA</name>
<dbReference type="InterPro" id="IPR008258">
    <property type="entry name" value="Transglycosylase_SLT_dom_1"/>
</dbReference>
<evidence type="ECO:0000313" key="6">
    <source>
        <dbReference type="Proteomes" id="UP001595844"/>
    </source>
</evidence>
<keyword evidence="3" id="KW-1133">Transmembrane helix</keyword>
<feature type="compositionally biased region" description="Basic and acidic residues" evidence="2">
    <location>
        <begin position="934"/>
        <end position="949"/>
    </location>
</feature>
<proteinExistence type="predicted"/>
<evidence type="ECO:0000256" key="2">
    <source>
        <dbReference type="SAM" id="MobiDB-lite"/>
    </source>
</evidence>
<dbReference type="Pfam" id="PF01464">
    <property type="entry name" value="SLT"/>
    <property type="match status" value="1"/>
</dbReference>
<gene>
    <name evidence="5" type="ORF">ACFO5K_04640</name>
</gene>
<feature type="domain" description="Transglycosylase SLT" evidence="4">
    <location>
        <begin position="1512"/>
        <end position="1598"/>
    </location>
</feature>
<feature type="coiled-coil region" evidence="1">
    <location>
        <begin position="485"/>
        <end position="512"/>
    </location>
</feature>
<evidence type="ECO:0000259" key="4">
    <source>
        <dbReference type="Pfam" id="PF01464"/>
    </source>
</evidence>
<feature type="region of interest" description="Disordered" evidence="2">
    <location>
        <begin position="1198"/>
        <end position="1220"/>
    </location>
</feature>
<dbReference type="EMBL" id="JBHSDL010000005">
    <property type="protein sequence ID" value="MFC4373378.1"/>
    <property type="molecule type" value="Genomic_DNA"/>
</dbReference>
<dbReference type="Proteomes" id="UP001595844">
    <property type="component" value="Unassembled WGS sequence"/>
</dbReference>
<comment type="caution">
    <text evidence="5">The sequence shown here is derived from an EMBL/GenBank/DDBJ whole genome shotgun (WGS) entry which is preliminary data.</text>
</comment>
<protein>
    <submittedName>
        <fullName evidence="5">Transglycosylase SLT domain-containing protein</fullName>
    </submittedName>
</protein>
<feature type="coiled-coil region" evidence="1">
    <location>
        <begin position="545"/>
        <end position="575"/>
    </location>
</feature>
<reference evidence="6" key="1">
    <citation type="journal article" date="2019" name="Int. J. Syst. Evol. Microbiol.">
        <title>The Global Catalogue of Microorganisms (GCM) 10K type strain sequencing project: providing services to taxonomists for standard genome sequencing and annotation.</title>
        <authorList>
            <consortium name="The Broad Institute Genomics Platform"/>
            <consortium name="The Broad Institute Genome Sequencing Center for Infectious Disease"/>
            <person name="Wu L."/>
            <person name="Ma J."/>
        </authorList>
    </citation>
    <scope>NUCLEOTIDE SEQUENCE [LARGE SCALE GENOMIC DNA]</scope>
    <source>
        <strain evidence="6">IBRC-M 10490</strain>
    </source>
</reference>
<feature type="compositionally biased region" description="Gly residues" evidence="2">
    <location>
        <begin position="1200"/>
        <end position="1219"/>
    </location>
</feature>
<accession>A0ABV8VBS4</accession>
<feature type="transmembrane region" description="Helical" evidence="3">
    <location>
        <begin position="394"/>
        <end position="416"/>
    </location>
</feature>
<evidence type="ECO:0000256" key="1">
    <source>
        <dbReference type="SAM" id="Coils"/>
    </source>
</evidence>
<evidence type="ECO:0000313" key="5">
    <source>
        <dbReference type="EMBL" id="MFC4373378.1"/>
    </source>
</evidence>
<feature type="coiled-coil region" evidence="1">
    <location>
        <begin position="238"/>
        <end position="265"/>
    </location>
</feature>
<keyword evidence="1" id="KW-0175">Coiled coil</keyword>
<keyword evidence="3" id="KW-0812">Transmembrane</keyword>
<feature type="region of interest" description="Disordered" evidence="2">
    <location>
        <begin position="880"/>
        <end position="949"/>
    </location>
</feature>